<dbReference type="EMBL" id="JBHRRZ010000003">
    <property type="protein sequence ID" value="MFC2947243.1"/>
    <property type="molecule type" value="Genomic_DNA"/>
</dbReference>
<name>A0ABV7A311_9BACI</name>
<evidence type="ECO:0000259" key="7">
    <source>
        <dbReference type="Pfam" id="PF04024"/>
    </source>
</evidence>
<dbReference type="PANTHER" id="PTHR33885">
    <property type="entry name" value="PHAGE SHOCK PROTEIN C"/>
    <property type="match status" value="1"/>
</dbReference>
<keyword evidence="4 6" id="KW-1133">Transmembrane helix</keyword>
<evidence type="ECO:0000256" key="4">
    <source>
        <dbReference type="ARBA" id="ARBA00022989"/>
    </source>
</evidence>
<evidence type="ECO:0000313" key="9">
    <source>
        <dbReference type="Proteomes" id="UP001595387"/>
    </source>
</evidence>
<dbReference type="PANTHER" id="PTHR33885:SF3">
    <property type="entry name" value="PHAGE SHOCK PROTEIN C"/>
    <property type="match status" value="1"/>
</dbReference>
<dbReference type="Proteomes" id="UP001595387">
    <property type="component" value="Unassembled WGS sequence"/>
</dbReference>
<keyword evidence="2" id="KW-1003">Cell membrane</keyword>
<evidence type="ECO:0000256" key="2">
    <source>
        <dbReference type="ARBA" id="ARBA00022475"/>
    </source>
</evidence>
<evidence type="ECO:0000256" key="6">
    <source>
        <dbReference type="SAM" id="Phobius"/>
    </source>
</evidence>
<dbReference type="InterPro" id="IPR052027">
    <property type="entry name" value="PspC"/>
</dbReference>
<keyword evidence="9" id="KW-1185">Reference proteome</keyword>
<proteinExistence type="predicted"/>
<feature type="transmembrane region" description="Helical" evidence="6">
    <location>
        <begin position="33"/>
        <end position="57"/>
    </location>
</feature>
<dbReference type="Pfam" id="PF04024">
    <property type="entry name" value="PspC"/>
    <property type="match status" value="1"/>
</dbReference>
<protein>
    <submittedName>
        <fullName evidence="8">PspC domain-containing protein</fullName>
    </submittedName>
</protein>
<evidence type="ECO:0000256" key="3">
    <source>
        <dbReference type="ARBA" id="ARBA00022692"/>
    </source>
</evidence>
<keyword evidence="5 6" id="KW-0472">Membrane</keyword>
<comment type="subcellular location">
    <subcellularLocation>
        <location evidence="1">Cell membrane</location>
        <topology evidence="1">Single-pass membrane protein</topology>
    </subcellularLocation>
</comment>
<evidence type="ECO:0000256" key="5">
    <source>
        <dbReference type="ARBA" id="ARBA00023136"/>
    </source>
</evidence>
<evidence type="ECO:0000313" key="8">
    <source>
        <dbReference type="EMBL" id="MFC2947243.1"/>
    </source>
</evidence>
<keyword evidence="3 6" id="KW-0812">Transmembrane</keyword>
<dbReference type="RefSeq" id="WP_390302481.1">
    <property type="nucleotide sequence ID" value="NZ_JBHRRZ010000003.1"/>
</dbReference>
<comment type="caution">
    <text evidence="8">The sequence shown here is derived from an EMBL/GenBank/DDBJ whole genome shotgun (WGS) entry which is preliminary data.</text>
</comment>
<sequence>MKKLYRSETNRMLAGVIGGLSEYINMDATILRLLFAVLLITTGFTVGLIYVVAAFIIPNERDIY</sequence>
<reference evidence="9" key="1">
    <citation type="journal article" date="2019" name="Int. J. Syst. Evol. Microbiol.">
        <title>The Global Catalogue of Microorganisms (GCM) 10K type strain sequencing project: providing services to taxonomists for standard genome sequencing and annotation.</title>
        <authorList>
            <consortium name="The Broad Institute Genomics Platform"/>
            <consortium name="The Broad Institute Genome Sequencing Center for Infectious Disease"/>
            <person name="Wu L."/>
            <person name="Ma J."/>
        </authorList>
    </citation>
    <scope>NUCLEOTIDE SEQUENCE [LARGE SCALE GENOMIC DNA]</scope>
    <source>
        <strain evidence="9">KCTC 13193</strain>
    </source>
</reference>
<dbReference type="InterPro" id="IPR007168">
    <property type="entry name" value="Phageshock_PspC_N"/>
</dbReference>
<feature type="domain" description="Phage shock protein PspC N-terminal" evidence="7">
    <location>
        <begin position="2"/>
        <end position="60"/>
    </location>
</feature>
<accession>A0ABV7A311</accession>
<organism evidence="8 9">
    <name type="scientific">Virgibacillus sediminis</name>
    <dbReference type="NCBI Taxonomy" id="202260"/>
    <lineage>
        <taxon>Bacteria</taxon>
        <taxon>Bacillati</taxon>
        <taxon>Bacillota</taxon>
        <taxon>Bacilli</taxon>
        <taxon>Bacillales</taxon>
        <taxon>Bacillaceae</taxon>
        <taxon>Virgibacillus</taxon>
    </lineage>
</organism>
<evidence type="ECO:0000256" key="1">
    <source>
        <dbReference type="ARBA" id="ARBA00004162"/>
    </source>
</evidence>
<gene>
    <name evidence="8" type="ORF">ACFODW_02535</name>
</gene>